<evidence type="ECO:0000259" key="3">
    <source>
        <dbReference type="PROSITE" id="PS51352"/>
    </source>
</evidence>
<keyword evidence="5" id="KW-1185">Reference proteome</keyword>
<dbReference type="OrthoDB" id="120730at2"/>
<dbReference type="InterPro" id="IPR017937">
    <property type="entry name" value="Thioredoxin_CS"/>
</dbReference>
<keyword evidence="2" id="KW-0732">Signal</keyword>
<protein>
    <submittedName>
        <fullName evidence="4">Thioredoxin</fullName>
    </submittedName>
</protein>
<accession>A0A1W1YU87</accession>
<dbReference type="PANTHER" id="PTHR43601">
    <property type="entry name" value="THIOREDOXIN, MITOCHONDRIAL"/>
    <property type="match status" value="1"/>
</dbReference>
<dbReference type="RefSeq" id="WP_084236488.1">
    <property type="nucleotide sequence ID" value="NZ_FWXT01000001.1"/>
</dbReference>
<dbReference type="PANTHER" id="PTHR43601:SF3">
    <property type="entry name" value="THIOREDOXIN, MITOCHONDRIAL"/>
    <property type="match status" value="1"/>
</dbReference>
<dbReference type="SUPFAM" id="SSF52833">
    <property type="entry name" value="Thioredoxin-like"/>
    <property type="match status" value="1"/>
</dbReference>
<dbReference type="PROSITE" id="PS51352">
    <property type="entry name" value="THIOREDOXIN_2"/>
    <property type="match status" value="1"/>
</dbReference>
<feature type="chain" id="PRO_5012303338" evidence="2">
    <location>
        <begin position="21"/>
        <end position="460"/>
    </location>
</feature>
<name>A0A1W1YU87_9SPHI</name>
<proteinExistence type="predicted"/>
<dbReference type="AlphaFoldDB" id="A0A1W1YU87"/>
<organism evidence="4 5">
    <name type="scientific">Pedobacter africanus</name>
    <dbReference type="NCBI Taxonomy" id="151894"/>
    <lineage>
        <taxon>Bacteria</taxon>
        <taxon>Pseudomonadati</taxon>
        <taxon>Bacteroidota</taxon>
        <taxon>Sphingobacteriia</taxon>
        <taxon>Sphingobacteriales</taxon>
        <taxon>Sphingobacteriaceae</taxon>
        <taxon>Pedobacter</taxon>
    </lineage>
</organism>
<dbReference type="EMBL" id="FWXT01000001">
    <property type="protein sequence ID" value="SMC39729.1"/>
    <property type="molecule type" value="Genomic_DNA"/>
</dbReference>
<dbReference type="CDD" id="cd02961">
    <property type="entry name" value="PDI_a_family"/>
    <property type="match status" value="1"/>
</dbReference>
<evidence type="ECO:0000256" key="1">
    <source>
        <dbReference type="ARBA" id="ARBA00023284"/>
    </source>
</evidence>
<dbReference type="InterPro" id="IPR013766">
    <property type="entry name" value="Thioredoxin_domain"/>
</dbReference>
<feature type="signal peptide" evidence="2">
    <location>
        <begin position="1"/>
        <end position="20"/>
    </location>
</feature>
<dbReference type="Proteomes" id="UP000192756">
    <property type="component" value="Unassembled WGS sequence"/>
</dbReference>
<evidence type="ECO:0000313" key="4">
    <source>
        <dbReference type="EMBL" id="SMC39729.1"/>
    </source>
</evidence>
<evidence type="ECO:0000313" key="5">
    <source>
        <dbReference type="Proteomes" id="UP000192756"/>
    </source>
</evidence>
<dbReference type="STRING" id="151894.SAMN04488524_0161"/>
<feature type="domain" description="Thioredoxin" evidence="3">
    <location>
        <begin position="12"/>
        <end position="137"/>
    </location>
</feature>
<dbReference type="Gene3D" id="3.40.30.10">
    <property type="entry name" value="Glutaredoxin"/>
    <property type="match status" value="1"/>
</dbReference>
<sequence length="460" mass="52045">MMKRYVLVACLMMFTGKLFAQGIEFSHGTWKEVLAKAKQEDKLVFVDVYTSWCGPCKKMVAEVFPLKEVGEVFNPNFVNYKIDAEKGEGIEIAKKFGVKSYPTYLFVNGDGELVYRSGGYNLPKIFLNEAAIAIKEKHDPKPLAKWEDEYTAGKRDKDFLKGYIRKRAVVKVPNGPLLEEVFPLLTANDLSDKDFMGSVFAFDPNMTFVPGGKFYGHVVANHAALDQLLGKREGYVLSLMDVGTQQYFNTDIIKNNREQLLPVMLATKRKLMELMKRDEIDVELKGLVMNYYKGTKNAKKLVPAAHDYVNNSLLNLDIQARIAADKAAYQKMREPYLSGKQDSTKVENWASMQRISANQKMVDFSYKLRSAAQAVYALVDDPKILTQAIEWAKMAESYFPHFSTEAVYAGLLMKIGKKTEAAEMMLKASKDGFIQGNDKQKLLLANVEKLKKGEAPEELW</sequence>
<dbReference type="InterPro" id="IPR012336">
    <property type="entry name" value="Thioredoxin-like_fold"/>
</dbReference>
<dbReference type="Pfam" id="PF13098">
    <property type="entry name" value="Thioredoxin_2"/>
    <property type="match status" value="1"/>
</dbReference>
<reference evidence="5" key="1">
    <citation type="submission" date="2017-04" db="EMBL/GenBank/DDBJ databases">
        <authorList>
            <person name="Varghese N."/>
            <person name="Submissions S."/>
        </authorList>
    </citation>
    <scope>NUCLEOTIDE SEQUENCE [LARGE SCALE GENOMIC DNA]</scope>
    <source>
        <strain evidence="5">DSM 12126</strain>
    </source>
</reference>
<dbReference type="GO" id="GO:0045454">
    <property type="term" value="P:cell redox homeostasis"/>
    <property type="evidence" value="ECO:0007669"/>
    <property type="project" value="TreeGrafter"/>
</dbReference>
<gene>
    <name evidence="4" type="ORF">SAMN04488524_0161</name>
</gene>
<evidence type="ECO:0000256" key="2">
    <source>
        <dbReference type="SAM" id="SignalP"/>
    </source>
</evidence>
<keyword evidence="1" id="KW-0676">Redox-active center</keyword>
<dbReference type="InterPro" id="IPR036249">
    <property type="entry name" value="Thioredoxin-like_sf"/>
</dbReference>
<dbReference type="PROSITE" id="PS00194">
    <property type="entry name" value="THIOREDOXIN_1"/>
    <property type="match status" value="1"/>
</dbReference>